<comment type="caution">
    <text evidence="4">The sequence shown here is derived from an EMBL/GenBank/DDBJ whole genome shotgun (WGS) entry which is preliminary data.</text>
</comment>
<dbReference type="Pfam" id="PF16859">
    <property type="entry name" value="TetR_C_11"/>
    <property type="match status" value="1"/>
</dbReference>
<dbReference type="InterPro" id="IPR036271">
    <property type="entry name" value="Tet_transcr_reg_TetR-rel_C_sf"/>
</dbReference>
<dbReference type="InterPro" id="IPR011075">
    <property type="entry name" value="TetR_C"/>
</dbReference>
<sequence length="152" mass="16443">MAEVAGVAKTTIYRRHANRAELLRSALAHAIGSPDELPDGTVREKLRFALGNAWRQMTDVLGPGGLAAILGDSDPEFTEVFRGALRPYDEALVARIRADSAAGLLRSDVDAEGVVSLLLGAYLGELVRRGQADDDWMDRSLEMIWTILAIPG</sequence>
<dbReference type="Gene3D" id="1.10.357.10">
    <property type="entry name" value="Tetracycline Repressor, domain 2"/>
    <property type="match status" value="1"/>
</dbReference>
<feature type="domain" description="Tetracyclin repressor-like C-terminal" evidence="3">
    <location>
        <begin position="39"/>
        <end position="142"/>
    </location>
</feature>
<keyword evidence="2" id="KW-0804">Transcription</keyword>
<name>A0A7W4Z323_9ACTN</name>
<evidence type="ECO:0000256" key="2">
    <source>
        <dbReference type="ARBA" id="ARBA00023163"/>
    </source>
</evidence>
<dbReference type="EMBL" id="JACHWR010000002">
    <property type="protein sequence ID" value="MBB3043456.1"/>
    <property type="molecule type" value="Genomic_DNA"/>
</dbReference>
<evidence type="ECO:0000313" key="5">
    <source>
        <dbReference type="Proteomes" id="UP000589626"/>
    </source>
</evidence>
<organism evidence="4 5">
    <name type="scientific">Nocardioides soli</name>
    <dbReference type="NCBI Taxonomy" id="1036020"/>
    <lineage>
        <taxon>Bacteria</taxon>
        <taxon>Bacillati</taxon>
        <taxon>Actinomycetota</taxon>
        <taxon>Actinomycetes</taxon>
        <taxon>Propionibacteriales</taxon>
        <taxon>Nocardioidaceae</taxon>
        <taxon>Nocardioides</taxon>
    </lineage>
</organism>
<proteinExistence type="predicted"/>
<keyword evidence="1" id="KW-0805">Transcription regulation</keyword>
<keyword evidence="5" id="KW-1185">Reference proteome</keyword>
<evidence type="ECO:0000259" key="3">
    <source>
        <dbReference type="Pfam" id="PF16859"/>
    </source>
</evidence>
<gene>
    <name evidence="4" type="ORF">FHU40_003274</name>
</gene>
<protein>
    <submittedName>
        <fullName evidence="4">AcrR family transcriptional regulator</fullName>
    </submittedName>
</protein>
<dbReference type="SUPFAM" id="SSF48498">
    <property type="entry name" value="Tetracyclin repressor-like, C-terminal domain"/>
    <property type="match status" value="1"/>
</dbReference>
<evidence type="ECO:0000313" key="4">
    <source>
        <dbReference type="EMBL" id="MBB3043456.1"/>
    </source>
</evidence>
<dbReference type="Proteomes" id="UP000589626">
    <property type="component" value="Unassembled WGS sequence"/>
</dbReference>
<evidence type="ECO:0000256" key="1">
    <source>
        <dbReference type="ARBA" id="ARBA00023015"/>
    </source>
</evidence>
<accession>A0A7W4Z323</accession>
<reference evidence="4 5" key="1">
    <citation type="submission" date="2020-08" db="EMBL/GenBank/DDBJ databases">
        <title>Sequencing the genomes of 1000 actinobacteria strains.</title>
        <authorList>
            <person name="Klenk H.-P."/>
        </authorList>
    </citation>
    <scope>NUCLEOTIDE SEQUENCE [LARGE SCALE GENOMIC DNA]</scope>
    <source>
        <strain evidence="4 5">DSM 105498</strain>
    </source>
</reference>
<dbReference type="AlphaFoldDB" id="A0A7W4Z323"/>